<protein>
    <submittedName>
        <fullName evidence="1">Transposase</fullName>
    </submittedName>
</protein>
<dbReference type="Proteomes" id="UP000232003">
    <property type="component" value="Chromosome"/>
</dbReference>
<reference evidence="1 2" key="1">
    <citation type="submission" date="2017-11" db="EMBL/GenBank/DDBJ databases">
        <title>Complete genome of a free-living desiccation-tolerant cyanobacterium and its photosynthetic adaptation to extreme terrestrial habitat.</title>
        <authorList>
            <person name="Shang J."/>
        </authorList>
    </citation>
    <scope>NUCLEOTIDE SEQUENCE [LARGE SCALE GENOMIC DNA]</scope>
    <source>
        <strain evidence="1 2">CCNUN1</strain>
    </source>
</reference>
<name>A0A2K8SV91_9NOSO</name>
<proteinExistence type="predicted"/>
<keyword evidence="2" id="KW-1185">Reference proteome</keyword>
<gene>
    <name evidence="1" type="ORF">COO91_05382</name>
</gene>
<evidence type="ECO:0000313" key="1">
    <source>
        <dbReference type="EMBL" id="AUB39389.1"/>
    </source>
</evidence>
<sequence length="71" mass="8503">MGGVRYNDKKRVCFFIEKGNSDIFYEQLIQLNEFVKSEWIEQEKKESDFQTLGPKILIILDNASYHKILRF</sequence>
<organism evidence="1 2">
    <name type="scientific">Nostoc flagelliforme CCNUN1</name>
    <dbReference type="NCBI Taxonomy" id="2038116"/>
    <lineage>
        <taxon>Bacteria</taxon>
        <taxon>Bacillati</taxon>
        <taxon>Cyanobacteriota</taxon>
        <taxon>Cyanophyceae</taxon>
        <taxon>Nostocales</taxon>
        <taxon>Nostocaceae</taxon>
        <taxon>Nostoc</taxon>
    </lineage>
</organism>
<dbReference type="KEGG" id="nfl:COO91_05382"/>
<accession>A0A2K8SV91</accession>
<dbReference type="EMBL" id="CP024785">
    <property type="protein sequence ID" value="AUB39389.1"/>
    <property type="molecule type" value="Genomic_DNA"/>
</dbReference>
<dbReference type="AlphaFoldDB" id="A0A2K8SV91"/>
<evidence type="ECO:0000313" key="2">
    <source>
        <dbReference type="Proteomes" id="UP000232003"/>
    </source>
</evidence>